<dbReference type="InterPro" id="IPR005135">
    <property type="entry name" value="Endo/exonuclease/phosphatase"/>
</dbReference>
<evidence type="ECO:0000256" key="8">
    <source>
        <dbReference type="ARBA" id="ARBA00023204"/>
    </source>
</evidence>
<protein>
    <recommendedName>
        <fullName evidence="10">Endonuclease/exonuclease/phosphatase domain-containing protein</fullName>
    </recommendedName>
</protein>
<proteinExistence type="predicted"/>
<feature type="chain" id="PRO_5024297027" description="Endonuclease/exonuclease/phosphatase domain-containing protein" evidence="9">
    <location>
        <begin position="22"/>
        <end position="417"/>
    </location>
</feature>
<keyword evidence="12" id="KW-1185">Reference proteome</keyword>
<dbReference type="OrthoDB" id="5500612at2"/>
<keyword evidence="5" id="KW-0227">DNA damage</keyword>
<comment type="cofactor">
    <cofactor evidence="1">
        <name>Mn(2+)</name>
        <dbReference type="ChEBI" id="CHEBI:29035"/>
    </cofactor>
</comment>
<evidence type="ECO:0000256" key="6">
    <source>
        <dbReference type="ARBA" id="ARBA00022801"/>
    </source>
</evidence>
<evidence type="ECO:0000313" key="12">
    <source>
        <dbReference type="Proteomes" id="UP000292424"/>
    </source>
</evidence>
<evidence type="ECO:0000259" key="10">
    <source>
        <dbReference type="Pfam" id="PF03372"/>
    </source>
</evidence>
<comment type="cofactor">
    <cofactor evidence="2">
        <name>Mg(2+)</name>
        <dbReference type="ChEBI" id="CHEBI:18420"/>
    </cofactor>
</comment>
<accession>A0A5P2G417</accession>
<dbReference type="GO" id="GO:0004518">
    <property type="term" value="F:nuclease activity"/>
    <property type="evidence" value="ECO:0007669"/>
    <property type="project" value="UniProtKB-KW"/>
</dbReference>
<dbReference type="GO" id="GO:0006281">
    <property type="term" value="P:DNA repair"/>
    <property type="evidence" value="ECO:0007669"/>
    <property type="project" value="UniProtKB-KW"/>
</dbReference>
<keyword evidence="7" id="KW-0460">Magnesium</keyword>
<gene>
    <name evidence="11" type="ORF">E0W69_018580</name>
</gene>
<keyword evidence="9" id="KW-0732">Signal</keyword>
<sequence length="417" mass="47141">MMKNYVVLLMALFLFSCTSSSEQQKETISSASVNNKEQLKIVSWNIEWFGSSLEGPKDKDLQEKNVLKILTNLNADIYALCEIVDTARFGNVVRQLPSDYQYFISDYASNAKNSNSSSWQQAQKMAFIVRKNLLTNIQVNGYLRNNGRLGYDLANGRYPYLLSGYISFNGKNQSLNVMILHAKSGADQESYNRRKDAANILAENIEKDFANEPFVLVGDFNDETTTTITRSESQSPYVAFSSDGFHILTSNVSGNYQQSTIHYSSIIDNQIVNNTLYSYYIPSSTQILGDVQDWIKDYKQGTTSDHYPVVSLFSYSSENKPEVGSLNTKENTRDSSALFAIENTLVSNEIKLQASQDLENVNFQVMDAQGKSYIHFSKRNVSSNRPFYVKCKELPNGDYSLLITTNENKQALLFTKQ</sequence>
<keyword evidence="3" id="KW-0540">Nuclease</keyword>
<evidence type="ECO:0000256" key="2">
    <source>
        <dbReference type="ARBA" id="ARBA00001946"/>
    </source>
</evidence>
<evidence type="ECO:0000256" key="9">
    <source>
        <dbReference type="SAM" id="SignalP"/>
    </source>
</evidence>
<dbReference type="InterPro" id="IPR036691">
    <property type="entry name" value="Endo/exonu/phosph_ase_sf"/>
</dbReference>
<dbReference type="GO" id="GO:0016787">
    <property type="term" value="F:hydrolase activity"/>
    <property type="evidence" value="ECO:0007669"/>
    <property type="project" value="UniProtKB-KW"/>
</dbReference>
<dbReference type="AlphaFoldDB" id="A0A5P2G417"/>
<dbReference type="KEGG" id="arac:E0W69_018580"/>
<reference evidence="11 12" key="1">
    <citation type="submission" date="2019-09" db="EMBL/GenBank/DDBJ databases">
        <title>Complete genome sequence of Arachidicoccus sp. B3-10 isolated from apple orchard soil.</title>
        <authorList>
            <person name="Kim H.S."/>
            <person name="Han K.-I."/>
            <person name="Suh M.K."/>
            <person name="Lee K.C."/>
            <person name="Eom M.K."/>
            <person name="Kim J.-S."/>
            <person name="Kang S.W."/>
            <person name="Sin Y."/>
            <person name="Lee J.-S."/>
        </authorList>
    </citation>
    <scope>NUCLEOTIDE SEQUENCE [LARGE SCALE GENOMIC DNA]</scope>
    <source>
        <strain evidence="11 12">B3-10</strain>
    </source>
</reference>
<dbReference type="GO" id="GO:0046872">
    <property type="term" value="F:metal ion binding"/>
    <property type="evidence" value="ECO:0007669"/>
    <property type="project" value="UniProtKB-KW"/>
</dbReference>
<organism evidence="11 12">
    <name type="scientific">Rhizosphaericola mali</name>
    <dbReference type="NCBI Taxonomy" id="2545455"/>
    <lineage>
        <taxon>Bacteria</taxon>
        <taxon>Pseudomonadati</taxon>
        <taxon>Bacteroidota</taxon>
        <taxon>Chitinophagia</taxon>
        <taxon>Chitinophagales</taxon>
        <taxon>Chitinophagaceae</taxon>
        <taxon>Rhizosphaericola</taxon>
    </lineage>
</organism>
<dbReference type="RefSeq" id="WP_131331562.1">
    <property type="nucleotide sequence ID" value="NZ_CP044016.1"/>
</dbReference>
<evidence type="ECO:0000256" key="4">
    <source>
        <dbReference type="ARBA" id="ARBA00022723"/>
    </source>
</evidence>
<dbReference type="EMBL" id="CP044016">
    <property type="protein sequence ID" value="QES90576.1"/>
    <property type="molecule type" value="Genomic_DNA"/>
</dbReference>
<dbReference type="PANTHER" id="PTHR15822:SF4">
    <property type="entry name" value="TYROSYL-DNA PHOSPHODIESTERASE 2"/>
    <property type="match status" value="1"/>
</dbReference>
<name>A0A5P2G417_9BACT</name>
<keyword evidence="6" id="KW-0378">Hydrolase</keyword>
<evidence type="ECO:0000256" key="1">
    <source>
        <dbReference type="ARBA" id="ARBA00001936"/>
    </source>
</evidence>
<feature type="domain" description="Endonuclease/exonuclease/phosphatase" evidence="10">
    <location>
        <begin position="42"/>
        <end position="274"/>
    </location>
</feature>
<evidence type="ECO:0000313" key="11">
    <source>
        <dbReference type="EMBL" id="QES90576.1"/>
    </source>
</evidence>
<dbReference type="Pfam" id="PF03372">
    <property type="entry name" value="Exo_endo_phos"/>
    <property type="match status" value="1"/>
</dbReference>
<dbReference type="SUPFAM" id="SSF56219">
    <property type="entry name" value="DNase I-like"/>
    <property type="match status" value="1"/>
</dbReference>
<keyword evidence="8" id="KW-0234">DNA repair</keyword>
<keyword evidence="4" id="KW-0479">Metal-binding</keyword>
<dbReference type="InterPro" id="IPR051547">
    <property type="entry name" value="TDP2-like"/>
</dbReference>
<dbReference type="Gene3D" id="3.60.10.10">
    <property type="entry name" value="Endonuclease/exonuclease/phosphatase"/>
    <property type="match status" value="1"/>
</dbReference>
<evidence type="ECO:0000256" key="5">
    <source>
        <dbReference type="ARBA" id="ARBA00022763"/>
    </source>
</evidence>
<evidence type="ECO:0000256" key="3">
    <source>
        <dbReference type="ARBA" id="ARBA00022722"/>
    </source>
</evidence>
<dbReference type="PROSITE" id="PS51257">
    <property type="entry name" value="PROKAR_LIPOPROTEIN"/>
    <property type="match status" value="1"/>
</dbReference>
<evidence type="ECO:0000256" key="7">
    <source>
        <dbReference type="ARBA" id="ARBA00022842"/>
    </source>
</evidence>
<dbReference type="Proteomes" id="UP000292424">
    <property type="component" value="Chromosome"/>
</dbReference>
<dbReference type="PANTHER" id="PTHR15822">
    <property type="entry name" value="TRAF AND TNF RECEPTOR-ASSOCIATED PROTEIN"/>
    <property type="match status" value="1"/>
</dbReference>
<feature type="signal peptide" evidence="9">
    <location>
        <begin position="1"/>
        <end position="21"/>
    </location>
</feature>